<comment type="caution">
    <text evidence="1">The sequence shown here is derived from an EMBL/GenBank/DDBJ whole genome shotgun (WGS) entry which is preliminary data.</text>
</comment>
<dbReference type="RefSeq" id="WP_181197580.1">
    <property type="nucleotide sequence ID" value="NZ_PVNK01000108.1"/>
</dbReference>
<accession>A0A2S9YDA0</accession>
<dbReference type="EMBL" id="PVNK01000108">
    <property type="protein sequence ID" value="PRQ02996.1"/>
    <property type="molecule type" value="Genomic_DNA"/>
</dbReference>
<sequence length="52" mass="5537">MSELDGFLRPAHTVSAQAPAGRMTHAECCAFGRDAALEHEYLRGEVFAMAGG</sequence>
<gene>
    <name evidence="1" type="ORF">ENSA5_19350</name>
</gene>
<organism evidence="1 2">
    <name type="scientific">Enhygromyxa salina</name>
    <dbReference type="NCBI Taxonomy" id="215803"/>
    <lineage>
        <taxon>Bacteria</taxon>
        <taxon>Pseudomonadati</taxon>
        <taxon>Myxococcota</taxon>
        <taxon>Polyangia</taxon>
        <taxon>Nannocystales</taxon>
        <taxon>Nannocystaceae</taxon>
        <taxon>Enhygromyxa</taxon>
    </lineage>
</organism>
<proteinExistence type="predicted"/>
<keyword evidence="2" id="KW-1185">Reference proteome</keyword>
<evidence type="ECO:0000313" key="2">
    <source>
        <dbReference type="Proteomes" id="UP000237968"/>
    </source>
</evidence>
<reference evidence="1 2" key="1">
    <citation type="submission" date="2018-03" db="EMBL/GenBank/DDBJ databases">
        <title>Draft Genome Sequences of the Obligatory Marine Myxobacteria Enhygromyxa salina SWB005.</title>
        <authorList>
            <person name="Poehlein A."/>
            <person name="Moghaddam J.A."/>
            <person name="Harms H."/>
            <person name="Alanjari M."/>
            <person name="Koenig G.M."/>
            <person name="Daniel R."/>
            <person name="Schaeberle T.F."/>
        </authorList>
    </citation>
    <scope>NUCLEOTIDE SEQUENCE [LARGE SCALE GENOMIC DNA]</scope>
    <source>
        <strain evidence="1 2">SWB005</strain>
    </source>
</reference>
<protein>
    <submittedName>
        <fullName evidence="1">Uncharacterized protein</fullName>
    </submittedName>
</protein>
<evidence type="ECO:0000313" key="1">
    <source>
        <dbReference type="EMBL" id="PRQ02996.1"/>
    </source>
</evidence>
<name>A0A2S9YDA0_9BACT</name>
<dbReference type="AlphaFoldDB" id="A0A2S9YDA0"/>
<dbReference type="Proteomes" id="UP000237968">
    <property type="component" value="Unassembled WGS sequence"/>
</dbReference>